<dbReference type="PANTHER" id="PTHR30600">
    <property type="entry name" value="CYTOCHROME C PEROXIDASE-RELATED"/>
    <property type="match status" value="1"/>
</dbReference>
<dbReference type="GO" id="GO:0020037">
    <property type="term" value="F:heme binding"/>
    <property type="evidence" value="ECO:0007669"/>
    <property type="project" value="InterPro"/>
</dbReference>
<feature type="chain" id="PRO_5003119917" description="Cytochrome c domain-containing protein" evidence="5">
    <location>
        <begin position="26"/>
        <end position="592"/>
    </location>
</feature>
<dbReference type="InterPro" id="IPR051395">
    <property type="entry name" value="Cytochrome_c_Peroxidase/MauG"/>
</dbReference>
<evidence type="ECO:0000256" key="4">
    <source>
        <dbReference type="PROSITE-ProRule" id="PRU00433"/>
    </source>
</evidence>
<dbReference type="NCBIfam" id="NF040606">
    <property type="entry name" value="CytoC_perox"/>
    <property type="match status" value="1"/>
</dbReference>
<proteinExistence type="predicted"/>
<reference evidence="7 8" key="1">
    <citation type="journal article" date="2010" name="Proc. Natl. Acad. Sci. U.S.A.">
        <title>A Nitrospira metagenome illuminates the physiology and evolution of globally important nitrite-oxidizing bacteria.</title>
        <authorList>
            <person name="Lucker S."/>
            <person name="Wagner M."/>
            <person name="Maixner F."/>
            <person name="Pelletier E."/>
            <person name="Koch H."/>
            <person name="Vacherie B."/>
            <person name="Rattei T."/>
            <person name="Sinninghe Damste J."/>
            <person name="Spieck E."/>
            <person name="Le Paslier D."/>
            <person name="Daims H."/>
        </authorList>
    </citation>
    <scope>NUCLEOTIDE SEQUENCE [LARGE SCALE GENOMIC DNA]</scope>
</reference>
<sequence>MSYRLHRILALGGLLLALSPVHCRALDQPPTQNVDLITTQGLTDQELQEWHRTSAGTQLIPYDWLVALTDDSLAKGFAATGLIADPGHPDKLPIGFSKTEGTTISTAQAGLTCAFCHTTQLTYKGQSMRIEGGPSLQYNAHFLAVLLKRLAMLIPSDGAEFHKSLKELDPPEPFKTFAGRVLSRREEATTAYTLTALAVEVETRTQILITRGSKDLSPEQWGPGRFDALGRGGNTVFGPLNPDNLRPANASVSIPPLWGVWEYDWVQWAGSIQHPLARNIAQVIGVNAGLFAWAQPGVSLPEDRKDIFRSSVDISSLKKLETLARRLFPPHWPTFFPAINRELAARGKELYHGDKRKGIQNLCAHCHVATKIPSPSPDGPNLHVTMVPLKEIGTDSLYLENFSRRTVDTGLLGHGRLSAREASQLITTELMAANGAGEDREYQHRTNIWRDTAQYIARPHLAVWATAPFLHNGSVPNLYELLSPAKERHACFYVSPNMEFDPKHVGFAVEECTGAPAGRDLLGGFEYRTQLPGNGNKGHEFADTLDCESSKSSGVLGCKIPESDRWAIIEYLKTCDLDRLVMTNAPICRDLE</sequence>
<keyword evidence="5" id="KW-0732">Signal</keyword>
<keyword evidence="1 4" id="KW-0349">Heme</keyword>
<dbReference type="HOGENOM" id="CLU_014386_1_0_0"/>
<dbReference type="eggNOG" id="COG2010">
    <property type="taxonomic scope" value="Bacteria"/>
</dbReference>
<dbReference type="InterPro" id="IPR036909">
    <property type="entry name" value="Cyt_c-like_dom_sf"/>
</dbReference>
<protein>
    <recommendedName>
        <fullName evidence="6">Cytochrome c domain-containing protein</fullName>
    </recommendedName>
</protein>
<dbReference type="KEGG" id="nde:NIDE0558"/>
<dbReference type="InterPro" id="IPR047758">
    <property type="entry name" value="CytoC_perox"/>
</dbReference>
<feature type="domain" description="Cytochrome c" evidence="6">
    <location>
        <begin position="342"/>
        <end position="486"/>
    </location>
</feature>
<evidence type="ECO:0000256" key="5">
    <source>
        <dbReference type="SAM" id="SignalP"/>
    </source>
</evidence>
<dbReference type="GO" id="GO:0046872">
    <property type="term" value="F:metal ion binding"/>
    <property type="evidence" value="ECO:0007669"/>
    <property type="project" value="UniProtKB-KW"/>
</dbReference>
<dbReference type="SUPFAM" id="SSF46626">
    <property type="entry name" value="Cytochrome c"/>
    <property type="match status" value="1"/>
</dbReference>
<evidence type="ECO:0000313" key="8">
    <source>
        <dbReference type="Proteomes" id="UP000001660"/>
    </source>
</evidence>
<dbReference type="Gene3D" id="1.10.760.10">
    <property type="entry name" value="Cytochrome c-like domain"/>
    <property type="match status" value="1"/>
</dbReference>
<organism evidence="7 8">
    <name type="scientific">Nitrospira defluvii</name>
    <dbReference type="NCBI Taxonomy" id="330214"/>
    <lineage>
        <taxon>Bacteria</taxon>
        <taxon>Pseudomonadati</taxon>
        <taxon>Nitrospirota</taxon>
        <taxon>Nitrospiria</taxon>
        <taxon>Nitrospirales</taxon>
        <taxon>Nitrospiraceae</taxon>
        <taxon>Nitrospira</taxon>
    </lineage>
</organism>
<keyword evidence="8" id="KW-1185">Reference proteome</keyword>
<keyword evidence="3 4" id="KW-0408">Iron</keyword>
<dbReference type="Proteomes" id="UP000001660">
    <property type="component" value="Chromosome"/>
</dbReference>
<keyword evidence="2 4" id="KW-0479">Metal-binding</keyword>
<name>D8PAS3_9BACT</name>
<dbReference type="STRING" id="330214.NIDE0558"/>
<dbReference type="EMBL" id="FP929003">
    <property type="protein sequence ID" value="CBK40332.1"/>
    <property type="molecule type" value="Genomic_DNA"/>
</dbReference>
<evidence type="ECO:0000256" key="1">
    <source>
        <dbReference type="ARBA" id="ARBA00022617"/>
    </source>
</evidence>
<gene>
    <name evidence="7" type="ORF">NIDE0558</name>
</gene>
<evidence type="ECO:0000259" key="6">
    <source>
        <dbReference type="PROSITE" id="PS51007"/>
    </source>
</evidence>
<evidence type="ECO:0000256" key="2">
    <source>
        <dbReference type="ARBA" id="ARBA00022723"/>
    </source>
</evidence>
<dbReference type="GO" id="GO:0009055">
    <property type="term" value="F:electron transfer activity"/>
    <property type="evidence" value="ECO:0007669"/>
    <property type="project" value="InterPro"/>
</dbReference>
<dbReference type="InterPro" id="IPR009056">
    <property type="entry name" value="Cyt_c-like_dom"/>
</dbReference>
<dbReference type="GO" id="GO:0004130">
    <property type="term" value="F:cytochrome-c peroxidase activity"/>
    <property type="evidence" value="ECO:0007669"/>
    <property type="project" value="TreeGrafter"/>
</dbReference>
<dbReference type="AlphaFoldDB" id="D8PAS3"/>
<feature type="signal peptide" evidence="5">
    <location>
        <begin position="1"/>
        <end position="25"/>
    </location>
</feature>
<dbReference type="PROSITE" id="PS51007">
    <property type="entry name" value="CYTC"/>
    <property type="match status" value="1"/>
</dbReference>
<dbReference type="Pfam" id="PF21419">
    <property type="entry name" value="RoxA-like_Cyt-c"/>
    <property type="match status" value="1"/>
</dbReference>
<dbReference type="OrthoDB" id="417271at2"/>
<evidence type="ECO:0000256" key="3">
    <source>
        <dbReference type="ARBA" id="ARBA00023004"/>
    </source>
</evidence>
<dbReference type="PANTHER" id="PTHR30600:SF9">
    <property type="entry name" value="BLR7738 PROTEIN"/>
    <property type="match status" value="1"/>
</dbReference>
<accession>D8PAS3</accession>
<evidence type="ECO:0000313" key="7">
    <source>
        <dbReference type="EMBL" id="CBK40332.1"/>
    </source>
</evidence>